<protein>
    <recommendedName>
        <fullName evidence="3">DUF4097 domain-containing protein</fullName>
    </recommendedName>
</protein>
<organism evidence="4 5">
    <name type="scientific">Kribbella karoonensis</name>
    <dbReference type="NCBI Taxonomy" id="324851"/>
    <lineage>
        <taxon>Bacteria</taxon>
        <taxon>Bacillati</taxon>
        <taxon>Actinomycetota</taxon>
        <taxon>Actinomycetes</taxon>
        <taxon>Propionibacteriales</taxon>
        <taxon>Kribbellaceae</taxon>
        <taxon>Kribbella</taxon>
    </lineage>
</organism>
<dbReference type="EMBL" id="BAAAND010000012">
    <property type="protein sequence ID" value="GAA1607787.1"/>
    <property type="molecule type" value="Genomic_DNA"/>
</dbReference>
<feature type="region of interest" description="Disordered" evidence="1">
    <location>
        <begin position="195"/>
        <end position="251"/>
    </location>
</feature>
<evidence type="ECO:0000256" key="2">
    <source>
        <dbReference type="SAM" id="Phobius"/>
    </source>
</evidence>
<evidence type="ECO:0000256" key="1">
    <source>
        <dbReference type="SAM" id="MobiDB-lite"/>
    </source>
</evidence>
<keyword evidence="2" id="KW-1133">Transmembrane helix</keyword>
<name>A0ABN2EID9_9ACTN</name>
<evidence type="ECO:0000313" key="4">
    <source>
        <dbReference type="EMBL" id="GAA1607787.1"/>
    </source>
</evidence>
<accession>A0ABN2EID9</accession>
<reference evidence="4 5" key="1">
    <citation type="journal article" date="2019" name="Int. J. Syst. Evol. Microbiol.">
        <title>The Global Catalogue of Microorganisms (GCM) 10K type strain sequencing project: providing services to taxonomists for standard genome sequencing and annotation.</title>
        <authorList>
            <consortium name="The Broad Institute Genomics Platform"/>
            <consortium name="The Broad Institute Genome Sequencing Center for Infectious Disease"/>
            <person name="Wu L."/>
            <person name="Ma J."/>
        </authorList>
    </citation>
    <scope>NUCLEOTIDE SEQUENCE [LARGE SCALE GENOMIC DNA]</scope>
    <source>
        <strain evidence="4 5">JCM 14304</strain>
    </source>
</reference>
<dbReference type="Proteomes" id="UP001500190">
    <property type="component" value="Unassembled WGS sequence"/>
</dbReference>
<dbReference type="Pfam" id="PF13349">
    <property type="entry name" value="DUF4097"/>
    <property type="match status" value="1"/>
</dbReference>
<proteinExistence type="predicted"/>
<comment type="caution">
    <text evidence="4">The sequence shown here is derived from an EMBL/GenBank/DDBJ whole genome shotgun (WGS) entry which is preliminary data.</text>
</comment>
<dbReference type="RefSeq" id="WP_344198836.1">
    <property type="nucleotide sequence ID" value="NZ_BAAAND010000012.1"/>
</dbReference>
<keyword evidence="2" id="KW-0812">Transmembrane</keyword>
<sequence length="251" mass="26005">MSTQRRYGIAISVALILGGVYWALTGLTDGTKTGQSSYPVQGGELTVKSASANIEVRPGDGTEVKVDRQFERSVFGSDPKDSYKDGRLELDSGGCGFLAFNCATSYVLTVPRDVKLILEGSSGHVTVSGLEAGADLKTNSGNIAVHDVSGPLDLRSSSGNLEADGLTSTAVSAHSSSGDQRLDFTAVPQSVEAKASSGDVSIGLPPGDTTYKLDTDTSSGDRSANVKSDPNATRTITARTSSGDVSIEYAR</sequence>
<feature type="compositionally biased region" description="Polar residues" evidence="1">
    <location>
        <begin position="216"/>
        <end position="244"/>
    </location>
</feature>
<gene>
    <name evidence="4" type="ORF">GCM10009742_67440</name>
</gene>
<dbReference type="Gene3D" id="2.160.20.120">
    <property type="match status" value="1"/>
</dbReference>
<feature type="transmembrane region" description="Helical" evidence="2">
    <location>
        <begin position="7"/>
        <end position="24"/>
    </location>
</feature>
<dbReference type="InterPro" id="IPR025164">
    <property type="entry name" value="Toastrack_DUF4097"/>
</dbReference>
<keyword evidence="5" id="KW-1185">Reference proteome</keyword>
<feature type="domain" description="DUF4097" evidence="3">
    <location>
        <begin position="45"/>
        <end position="247"/>
    </location>
</feature>
<evidence type="ECO:0000259" key="3">
    <source>
        <dbReference type="Pfam" id="PF13349"/>
    </source>
</evidence>
<keyword evidence="2" id="KW-0472">Membrane</keyword>
<evidence type="ECO:0000313" key="5">
    <source>
        <dbReference type="Proteomes" id="UP001500190"/>
    </source>
</evidence>